<dbReference type="Proteomes" id="UP000014680">
    <property type="component" value="Unassembled WGS sequence"/>
</dbReference>
<dbReference type="InterPro" id="IPR013083">
    <property type="entry name" value="Znf_RING/FYVE/PHD"/>
</dbReference>
<dbReference type="CDD" id="cd00160">
    <property type="entry name" value="RhoGEF"/>
    <property type="match status" value="1"/>
</dbReference>
<dbReference type="InterPro" id="IPR000219">
    <property type="entry name" value="DH_dom"/>
</dbReference>
<dbReference type="OrthoDB" id="29587at2759"/>
<dbReference type="SUPFAM" id="SSF48065">
    <property type="entry name" value="DBL homology domain (DH-domain)"/>
    <property type="match status" value="1"/>
</dbReference>
<evidence type="ECO:0000313" key="3">
    <source>
        <dbReference type="EMBL" id="ELP84980.1"/>
    </source>
</evidence>
<dbReference type="EMBL" id="KB207092">
    <property type="protein sequence ID" value="ELP84980.1"/>
    <property type="molecule type" value="Genomic_DNA"/>
</dbReference>
<dbReference type="AlphaFoldDB" id="A0A0A1TZ30"/>
<dbReference type="PANTHER" id="PTHR12673:SF159">
    <property type="entry name" value="LD03170P"/>
    <property type="match status" value="1"/>
</dbReference>
<proteinExistence type="predicted"/>
<dbReference type="GO" id="GO:0005737">
    <property type="term" value="C:cytoplasm"/>
    <property type="evidence" value="ECO:0007669"/>
    <property type="project" value="TreeGrafter"/>
</dbReference>
<dbReference type="Gene3D" id="1.20.900.10">
    <property type="entry name" value="Dbl homology (DH) domain"/>
    <property type="match status" value="1"/>
</dbReference>
<dbReference type="Gene3D" id="3.30.40.10">
    <property type="entry name" value="Zinc/RING finger domain, C3HC4 (zinc finger)"/>
    <property type="match status" value="1"/>
</dbReference>
<keyword evidence="4" id="KW-1185">Reference proteome</keyword>
<dbReference type="GeneID" id="14883938"/>
<evidence type="ECO:0000313" key="4">
    <source>
        <dbReference type="Proteomes" id="UP000014680"/>
    </source>
</evidence>
<dbReference type="VEuPathDB" id="AmoebaDB:EIN_310230"/>
<dbReference type="PROSITE" id="PS00741">
    <property type="entry name" value="DH_1"/>
    <property type="match status" value="1"/>
</dbReference>
<dbReference type="GO" id="GO:0005085">
    <property type="term" value="F:guanyl-nucleotide exchange factor activity"/>
    <property type="evidence" value="ECO:0007669"/>
    <property type="project" value="InterPro"/>
</dbReference>
<dbReference type="InterPro" id="IPR001331">
    <property type="entry name" value="GDS_CDC24_CS"/>
</dbReference>
<gene>
    <name evidence="3" type="ORF">EIN_310230</name>
</gene>
<dbReference type="Pfam" id="PF00621">
    <property type="entry name" value="RhoGEF"/>
    <property type="match status" value="1"/>
</dbReference>
<feature type="region of interest" description="Disordered" evidence="1">
    <location>
        <begin position="480"/>
        <end position="512"/>
    </location>
</feature>
<dbReference type="RefSeq" id="XP_004184326.1">
    <property type="nucleotide sequence ID" value="XM_004184278.1"/>
</dbReference>
<dbReference type="InterPro" id="IPR051092">
    <property type="entry name" value="FYVE_RhoGEF_PH"/>
</dbReference>
<protein>
    <submittedName>
        <fullName evidence="3">Rho/RAC guanine nucleotide exchange factor, putative</fullName>
    </submittedName>
</protein>
<evidence type="ECO:0000256" key="1">
    <source>
        <dbReference type="SAM" id="MobiDB-lite"/>
    </source>
</evidence>
<dbReference type="SMART" id="SM00325">
    <property type="entry name" value="RhoGEF"/>
    <property type="match status" value="1"/>
</dbReference>
<dbReference type="InterPro" id="IPR035899">
    <property type="entry name" value="DBL_dom_sf"/>
</dbReference>
<dbReference type="InterPro" id="IPR011011">
    <property type="entry name" value="Znf_FYVE_PHD"/>
</dbReference>
<dbReference type="SUPFAM" id="SSF57903">
    <property type="entry name" value="FYVE/PHD zinc finger"/>
    <property type="match status" value="1"/>
</dbReference>
<dbReference type="PROSITE" id="PS50010">
    <property type="entry name" value="DH_2"/>
    <property type="match status" value="1"/>
</dbReference>
<dbReference type="KEGG" id="eiv:EIN_310230"/>
<dbReference type="PANTHER" id="PTHR12673">
    <property type="entry name" value="FACIOGENITAL DYSPLASIA PROTEIN"/>
    <property type="match status" value="1"/>
</dbReference>
<dbReference type="GO" id="GO:0035556">
    <property type="term" value="P:intracellular signal transduction"/>
    <property type="evidence" value="ECO:0007669"/>
    <property type="project" value="InterPro"/>
</dbReference>
<dbReference type="CDD" id="cd00065">
    <property type="entry name" value="FYVE_like_SF"/>
    <property type="match status" value="1"/>
</dbReference>
<name>A0A0A1TZ30_ENTIV</name>
<feature type="compositionally biased region" description="Low complexity" evidence="1">
    <location>
        <begin position="480"/>
        <end position="502"/>
    </location>
</feature>
<sequence>MNKREHILNEIYNTEESYLKSLQTCQIIYYDDMTTRIPPIVELDDSEEIFRFLDSIISVSTSMMKDFAEAKKSNRFSEDLGRIFIKMQPYLKVYNMYVANNAYALNEVENLNKDEKCADYLEQLRNSIEGPESTKLDLNSFLIMPVQRVPRYRLLLEDLLKNTPDGTEGKNEIKVALDQIKELALSVNESIADEQRRHNLLKIRNRLPKEQQQFFIRPWRKFVLETQVDLLFKDKHNKLTFVFLTDILMFTNAEKEKLKLFAVFTVGKLEKAVMKGDKIVVVSFKEPKQESDQIETLEITFLDAANAKKSFDALTPLLVSEKERIKTIKLRQNDDDCPCCRKYLNRFGCNSKICEKCNKKVCGVCAMTKIALVAGGSLRTVCDACLLAMYTKQQEALSKPRVKKAPLQLKKNGPKIIEAPQMYQETTQTQQQVLPQGVLFNPMLFNTPVFNQNSQIYQPINLYQNPQYVNMQTSQMGIQQYPQQSLQNTQTQTSQTDLLKSLHVPQKRRPQK</sequence>
<reference evidence="3 4" key="1">
    <citation type="submission" date="2012-10" db="EMBL/GenBank/DDBJ databases">
        <authorList>
            <person name="Zafar N."/>
            <person name="Inman J."/>
            <person name="Hall N."/>
            <person name="Lorenzi H."/>
            <person name="Caler E."/>
        </authorList>
    </citation>
    <scope>NUCLEOTIDE SEQUENCE [LARGE SCALE GENOMIC DNA]</scope>
    <source>
        <strain evidence="3 4">IP1</strain>
    </source>
</reference>
<evidence type="ECO:0000259" key="2">
    <source>
        <dbReference type="PROSITE" id="PS50010"/>
    </source>
</evidence>
<accession>A0A0A1TZ30</accession>
<organism evidence="3 4">
    <name type="scientific">Entamoeba invadens IP1</name>
    <dbReference type="NCBI Taxonomy" id="370355"/>
    <lineage>
        <taxon>Eukaryota</taxon>
        <taxon>Amoebozoa</taxon>
        <taxon>Evosea</taxon>
        <taxon>Archamoebae</taxon>
        <taxon>Mastigamoebida</taxon>
        <taxon>Entamoebidae</taxon>
        <taxon>Entamoeba</taxon>
    </lineage>
</organism>
<feature type="domain" description="DH" evidence="2">
    <location>
        <begin position="3"/>
        <end position="190"/>
    </location>
</feature>